<feature type="compositionally biased region" description="Low complexity" evidence="3">
    <location>
        <begin position="346"/>
        <end position="355"/>
    </location>
</feature>
<dbReference type="InterPro" id="IPR004843">
    <property type="entry name" value="Calcineurin-like_PHP"/>
</dbReference>
<organism evidence="5 6">
    <name type="scientific">Rhizophlyctis rosea</name>
    <dbReference type="NCBI Taxonomy" id="64517"/>
    <lineage>
        <taxon>Eukaryota</taxon>
        <taxon>Fungi</taxon>
        <taxon>Fungi incertae sedis</taxon>
        <taxon>Chytridiomycota</taxon>
        <taxon>Chytridiomycota incertae sedis</taxon>
        <taxon>Chytridiomycetes</taxon>
        <taxon>Rhizophlyctidales</taxon>
        <taxon>Rhizophlyctidaceae</taxon>
        <taxon>Rhizophlyctis</taxon>
    </lineage>
</organism>
<sequence length="539" mass="60126">YYTEGSTTDHHCHPDSNGKLSSSPPLIPQSPSSDSSDSFSTTSSRRVPQLAGRFGAPGAGCDSPLALINETLRFVAERLNGLPEGMWRGYEDQRGAYMLGEGDWKKMEEERHEGLDFVVWTGDSARHDNDARFVRSESEIQALNHLAVRYMLRTFPSSFPSHPSIPIIPTIGNNDIWPHNSMTYTPTRPNPTLDYYAALWEPFMPESQRSEFRRHGSFAVEVIKDKVIVVSINTMYLSNSNDLVKDCAGREGEDGYGGDAVLKFLRQTLEGARGVGKTVHVVGHVPPNPLNYGEGCYRGFARLARDFREVVVGQHYGHMNVDHFFFPTPHDGVGEHSLSPQPPSSSPSSSNTNTTTLLSTLSVTRPDFSLQNTPVHSMVPGWFSMYFHYLMTHYHSESKRKAHEMVQPVFVAPSVVPNMNPAVRVFEYNTGSNVTDTRRDGGEVDVAEVMGGTGYVTKPGALLSYTQYYSDISKWNALHALYVSSSSAFPHPHTSSAQPRPFPPRGTYIYEREYRPLKAYRMAHGEGMGAESWREFAGR</sequence>
<gene>
    <name evidence="5" type="primary">PPN1_1</name>
    <name evidence="5" type="ORF">HK097_004232</name>
</gene>
<dbReference type="GO" id="GO:0006798">
    <property type="term" value="P:polyphosphate catabolic process"/>
    <property type="evidence" value="ECO:0007669"/>
    <property type="project" value="TreeGrafter"/>
</dbReference>
<evidence type="ECO:0000256" key="1">
    <source>
        <dbReference type="ARBA" id="ARBA00022801"/>
    </source>
</evidence>
<evidence type="ECO:0000313" key="5">
    <source>
        <dbReference type="EMBL" id="KAJ3035345.1"/>
    </source>
</evidence>
<dbReference type="GO" id="GO:0004309">
    <property type="term" value="F:exopolyphosphatase activity"/>
    <property type="evidence" value="ECO:0007669"/>
    <property type="project" value="TreeGrafter"/>
</dbReference>
<dbReference type="GO" id="GO:0000298">
    <property type="term" value="F:endopolyphosphatase activity"/>
    <property type="evidence" value="ECO:0007669"/>
    <property type="project" value="TreeGrafter"/>
</dbReference>
<keyword evidence="1" id="KW-0378">Hydrolase</keyword>
<evidence type="ECO:0000256" key="2">
    <source>
        <dbReference type="ARBA" id="ARBA00023180"/>
    </source>
</evidence>
<proteinExistence type="predicted"/>
<comment type="caution">
    <text evidence="5">The sequence shown here is derived from an EMBL/GenBank/DDBJ whole genome shotgun (WGS) entry which is preliminary data.</text>
</comment>
<feature type="region of interest" description="Disordered" evidence="3">
    <location>
        <begin position="332"/>
        <end position="355"/>
    </location>
</feature>
<evidence type="ECO:0000259" key="4">
    <source>
        <dbReference type="Pfam" id="PF00149"/>
    </source>
</evidence>
<feature type="non-terminal residue" evidence="5">
    <location>
        <position position="539"/>
    </location>
</feature>
<protein>
    <submittedName>
        <fullName evidence="5">Endopolyphosphatase</fullName>
    </submittedName>
</protein>
<feature type="region of interest" description="Disordered" evidence="3">
    <location>
        <begin position="1"/>
        <end position="55"/>
    </location>
</feature>
<dbReference type="GO" id="GO:0005615">
    <property type="term" value="C:extracellular space"/>
    <property type="evidence" value="ECO:0007669"/>
    <property type="project" value="TreeGrafter"/>
</dbReference>
<dbReference type="Gene3D" id="3.60.21.10">
    <property type="match status" value="1"/>
</dbReference>
<accession>A0AAD5S3H8</accession>
<name>A0AAD5S3H8_9FUNG</name>
<evidence type="ECO:0000256" key="3">
    <source>
        <dbReference type="SAM" id="MobiDB-lite"/>
    </source>
</evidence>
<evidence type="ECO:0000313" key="6">
    <source>
        <dbReference type="Proteomes" id="UP001212841"/>
    </source>
</evidence>
<dbReference type="PANTHER" id="PTHR10340">
    <property type="entry name" value="SPHINGOMYELIN PHOSPHODIESTERASE"/>
    <property type="match status" value="1"/>
</dbReference>
<dbReference type="Proteomes" id="UP001212841">
    <property type="component" value="Unassembled WGS sequence"/>
</dbReference>
<keyword evidence="6" id="KW-1185">Reference proteome</keyword>
<feature type="compositionally biased region" description="Low complexity" evidence="3">
    <location>
        <begin position="20"/>
        <end position="44"/>
    </location>
</feature>
<reference evidence="5" key="1">
    <citation type="submission" date="2020-05" db="EMBL/GenBank/DDBJ databases">
        <title>Phylogenomic resolution of chytrid fungi.</title>
        <authorList>
            <person name="Stajich J.E."/>
            <person name="Amses K."/>
            <person name="Simmons R."/>
            <person name="Seto K."/>
            <person name="Myers J."/>
            <person name="Bonds A."/>
            <person name="Quandt C.A."/>
            <person name="Barry K."/>
            <person name="Liu P."/>
            <person name="Grigoriev I."/>
            <person name="Longcore J.E."/>
            <person name="James T.Y."/>
        </authorList>
    </citation>
    <scope>NUCLEOTIDE SEQUENCE</scope>
    <source>
        <strain evidence="5">JEL0318</strain>
    </source>
</reference>
<feature type="domain" description="Calcineurin-like phosphoesterase" evidence="4">
    <location>
        <begin position="112"/>
        <end position="303"/>
    </location>
</feature>
<feature type="non-terminal residue" evidence="5">
    <location>
        <position position="1"/>
    </location>
</feature>
<dbReference type="AlphaFoldDB" id="A0AAD5S3H8"/>
<dbReference type="InterPro" id="IPR029052">
    <property type="entry name" value="Metallo-depent_PP-like"/>
</dbReference>
<dbReference type="GO" id="GO:0000324">
    <property type="term" value="C:fungal-type vacuole"/>
    <property type="evidence" value="ECO:0007669"/>
    <property type="project" value="TreeGrafter"/>
</dbReference>
<feature type="compositionally biased region" description="Basic and acidic residues" evidence="3">
    <location>
        <begin position="7"/>
        <end position="16"/>
    </location>
</feature>
<dbReference type="Pfam" id="PF00149">
    <property type="entry name" value="Metallophos"/>
    <property type="match status" value="1"/>
</dbReference>
<dbReference type="PANTHER" id="PTHR10340:SF55">
    <property type="entry name" value="ENDOPOLYPHOSPHATASE"/>
    <property type="match status" value="1"/>
</dbReference>
<dbReference type="SUPFAM" id="SSF56300">
    <property type="entry name" value="Metallo-dependent phosphatases"/>
    <property type="match status" value="1"/>
</dbReference>
<dbReference type="EMBL" id="JADGJD010002059">
    <property type="protein sequence ID" value="KAJ3035345.1"/>
    <property type="molecule type" value="Genomic_DNA"/>
</dbReference>
<keyword evidence="2" id="KW-0325">Glycoprotein</keyword>
<dbReference type="GO" id="GO:0008081">
    <property type="term" value="F:phosphoric diester hydrolase activity"/>
    <property type="evidence" value="ECO:0007669"/>
    <property type="project" value="TreeGrafter"/>
</dbReference>